<evidence type="ECO:0000256" key="3">
    <source>
        <dbReference type="ARBA" id="ARBA00023002"/>
    </source>
</evidence>
<evidence type="ECO:0000256" key="1">
    <source>
        <dbReference type="ARBA" id="ARBA00006484"/>
    </source>
</evidence>
<comment type="similarity">
    <text evidence="1">Belongs to the short-chain dehydrogenases/reductases (SDR) family.</text>
</comment>
<gene>
    <name evidence="5" type="ORF">E1I69_02330</name>
</gene>
<dbReference type="GO" id="GO:0016491">
    <property type="term" value="F:oxidoreductase activity"/>
    <property type="evidence" value="ECO:0007669"/>
    <property type="project" value="UniProtKB-KW"/>
</dbReference>
<dbReference type="InterPro" id="IPR051935">
    <property type="entry name" value="HSDL2"/>
</dbReference>
<protein>
    <submittedName>
        <fullName evidence="5">SCP2 sterol-binding domain-containing protein</fullName>
    </submittedName>
</protein>
<dbReference type="InterPro" id="IPR003033">
    <property type="entry name" value="SCP2_sterol-bd_dom"/>
</dbReference>
<keyword evidence="6" id="KW-1185">Reference proteome</keyword>
<organism evidence="5 6">
    <name type="scientific">Bacillus timonensis</name>
    <dbReference type="NCBI Taxonomy" id="1033734"/>
    <lineage>
        <taxon>Bacteria</taxon>
        <taxon>Bacillati</taxon>
        <taxon>Bacillota</taxon>
        <taxon>Bacilli</taxon>
        <taxon>Bacillales</taxon>
        <taxon>Bacillaceae</taxon>
        <taxon>Bacillus</taxon>
    </lineage>
</organism>
<reference evidence="5 6" key="1">
    <citation type="journal article" date="2019" name="Indoor Air">
        <title>Impacts of indoor surface finishes on bacterial viability.</title>
        <authorList>
            <person name="Hu J."/>
            <person name="Maamar S.B."/>
            <person name="Glawe A.J."/>
            <person name="Gottel N."/>
            <person name="Gilbert J.A."/>
            <person name="Hartmann E.M."/>
        </authorList>
    </citation>
    <scope>NUCLEOTIDE SEQUENCE [LARGE SCALE GENOMIC DNA]</scope>
    <source>
        <strain evidence="5 6">AF060A6</strain>
    </source>
</reference>
<sequence length="120" mass="13408">MVNEIVNYKLPELMQQIERVINQNPSPIEGVNVIYQFKITGDEEGTFQLYLADGKAKVSEGVEGANCTLILSLENFRKFLVGKLNGTSAFMTGKLKIKGDLGKAIKLEGLLREYNLKEQL</sequence>
<keyword evidence="3" id="KW-0560">Oxidoreductase</keyword>
<dbReference type="AlphaFoldDB" id="A0A4S3Q177"/>
<dbReference type="RefSeq" id="WP_136378021.1">
    <property type="nucleotide sequence ID" value="NZ_SLUB01000002.1"/>
</dbReference>
<dbReference type="Proteomes" id="UP000306477">
    <property type="component" value="Unassembled WGS sequence"/>
</dbReference>
<dbReference type="SUPFAM" id="SSF55718">
    <property type="entry name" value="SCP-like"/>
    <property type="match status" value="1"/>
</dbReference>
<comment type="caution">
    <text evidence="5">The sequence shown here is derived from an EMBL/GenBank/DDBJ whole genome shotgun (WGS) entry which is preliminary data.</text>
</comment>
<evidence type="ECO:0000259" key="4">
    <source>
        <dbReference type="Pfam" id="PF02036"/>
    </source>
</evidence>
<dbReference type="PANTHER" id="PTHR42808:SF3">
    <property type="entry name" value="HYDROXYSTEROID DEHYDROGENASE-LIKE PROTEIN 2"/>
    <property type="match status" value="1"/>
</dbReference>
<evidence type="ECO:0000256" key="2">
    <source>
        <dbReference type="ARBA" id="ARBA00022857"/>
    </source>
</evidence>
<dbReference type="Gene3D" id="3.30.1050.10">
    <property type="entry name" value="SCP2 sterol-binding domain"/>
    <property type="match status" value="1"/>
</dbReference>
<feature type="domain" description="SCP2" evidence="4">
    <location>
        <begin position="17"/>
        <end position="112"/>
    </location>
</feature>
<proteinExistence type="inferred from homology"/>
<keyword evidence="2" id="KW-0521">NADP</keyword>
<dbReference type="InterPro" id="IPR036527">
    <property type="entry name" value="SCP2_sterol-bd_dom_sf"/>
</dbReference>
<accession>A0A4S3Q177</accession>
<name>A0A4S3Q177_9BACI</name>
<dbReference type="EMBL" id="SLUB01000002">
    <property type="protein sequence ID" value="THE15172.1"/>
    <property type="molecule type" value="Genomic_DNA"/>
</dbReference>
<dbReference type="STRING" id="1033734.GCA_000285535_04020"/>
<dbReference type="OrthoDB" id="9804656at2"/>
<evidence type="ECO:0000313" key="6">
    <source>
        <dbReference type="Proteomes" id="UP000306477"/>
    </source>
</evidence>
<evidence type="ECO:0000313" key="5">
    <source>
        <dbReference type="EMBL" id="THE15172.1"/>
    </source>
</evidence>
<dbReference type="Pfam" id="PF02036">
    <property type="entry name" value="SCP2"/>
    <property type="match status" value="1"/>
</dbReference>
<dbReference type="PANTHER" id="PTHR42808">
    <property type="entry name" value="HYDROXYSTEROID DEHYDROGENASE-LIKE PROTEIN 2"/>
    <property type="match status" value="1"/>
</dbReference>